<reference evidence="2 3" key="1">
    <citation type="submission" date="2017-09" db="EMBL/GenBank/DDBJ databases">
        <authorList>
            <consortium name="International Durum Wheat Genome Sequencing Consortium (IDWGSC)"/>
            <person name="Milanesi L."/>
        </authorList>
    </citation>
    <scope>NUCLEOTIDE SEQUENCE [LARGE SCALE GENOMIC DNA]</scope>
    <source>
        <strain evidence="3">cv. Svevo</strain>
    </source>
</reference>
<evidence type="ECO:0000313" key="2">
    <source>
        <dbReference type="EMBL" id="VAH55099.1"/>
    </source>
</evidence>
<sequence length="447" mass="50253">MIMDSCSNLDILMSCKAETDVEAAGARRGTETSPMPTGRMATIRVAISRVRPQLRRIDEDAFTPHGVLIGLYNHKKGLSQWTDVKEKAVVDLFHGEVDEVMRELENVEGEARRCYAHLPDPILCSEQSSFSHMLLHDGCYLLSLFVKYETAAPQYPETAAGGVSDGAVVRDTVFLVENQIPLLVLDKIHQLVTGDTDSCVLESISVAVQGLLQAQLYISKKPRPAPQQSSHLLHLVHHYFQPTNPPPERAGNTAPRTGRWRRATEYRCHGNVRFKPEDLVEGKESTILDVSYQGGTLWIPRLQVNSNTWTILRNLMALEEQMTRRPVTAYCVFLSQVAGTVEDVKLLVRAGIVQQFLSSEKQVAQDLANLLTGVVLDVDNLEQNYLKPIWHDLDMRCNKWVNRFMGTCREQHCRNGLYTIAFVITAILFACGLLQAVFAVLSYKYKK</sequence>
<dbReference type="InterPro" id="IPR004158">
    <property type="entry name" value="DUF247_pln"/>
</dbReference>
<keyword evidence="1" id="KW-1133">Transmembrane helix</keyword>
<dbReference type="Proteomes" id="UP000324705">
    <property type="component" value="Chromosome 2B"/>
</dbReference>
<dbReference type="Pfam" id="PF03140">
    <property type="entry name" value="DUF247"/>
    <property type="match status" value="1"/>
</dbReference>
<evidence type="ECO:0000313" key="3">
    <source>
        <dbReference type="Proteomes" id="UP000324705"/>
    </source>
</evidence>
<accession>A0A9R1RV92</accession>
<gene>
    <name evidence="2" type="ORF">TRITD_2Bv1G266050</name>
</gene>
<dbReference type="PANTHER" id="PTHR31170:SF18">
    <property type="entry name" value="(WILD MALAYSIAN BANANA) HYPOTHETICAL PROTEIN"/>
    <property type="match status" value="1"/>
</dbReference>
<dbReference type="PANTHER" id="PTHR31170">
    <property type="entry name" value="BNAC04G53230D PROTEIN"/>
    <property type="match status" value="1"/>
</dbReference>
<organism evidence="2 3">
    <name type="scientific">Triticum turgidum subsp. durum</name>
    <name type="common">Durum wheat</name>
    <name type="synonym">Triticum durum</name>
    <dbReference type="NCBI Taxonomy" id="4567"/>
    <lineage>
        <taxon>Eukaryota</taxon>
        <taxon>Viridiplantae</taxon>
        <taxon>Streptophyta</taxon>
        <taxon>Embryophyta</taxon>
        <taxon>Tracheophyta</taxon>
        <taxon>Spermatophyta</taxon>
        <taxon>Magnoliopsida</taxon>
        <taxon>Liliopsida</taxon>
        <taxon>Poales</taxon>
        <taxon>Poaceae</taxon>
        <taxon>BOP clade</taxon>
        <taxon>Pooideae</taxon>
        <taxon>Triticodae</taxon>
        <taxon>Triticeae</taxon>
        <taxon>Triticinae</taxon>
        <taxon>Triticum</taxon>
    </lineage>
</organism>
<feature type="transmembrane region" description="Helical" evidence="1">
    <location>
        <begin position="417"/>
        <end position="441"/>
    </location>
</feature>
<dbReference type="Gramene" id="TRITD0Uv1G100670.1">
    <property type="protein sequence ID" value="TRITD0Uv1G100670.1"/>
    <property type="gene ID" value="TRITD0Uv1G100670"/>
</dbReference>
<proteinExistence type="predicted"/>
<dbReference type="OMA" id="YQVGTLW"/>
<keyword evidence="3" id="KW-1185">Reference proteome</keyword>
<dbReference type="AlphaFoldDB" id="A0A9R1RV92"/>
<name>A0A9R1RV92_TRITD</name>
<dbReference type="Gramene" id="TRITD2Bv1G266050.1">
    <property type="protein sequence ID" value="TRITD2Bv1G266050.1"/>
    <property type="gene ID" value="TRITD2Bv1G266050"/>
</dbReference>
<evidence type="ECO:0000256" key="1">
    <source>
        <dbReference type="SAM" id="Phobius"/>
    </source>
</evidence>
<protein>
    <submittedName>
        <fullName evidence="2">Uncharacterized protein</fullName>
    </submittedName>
</protein>
<dbReference type="EMBL" id="LT934114">
    <property type="protein sequence ID" value="VAH55099.1"/>
    <property type="molecule type" value="Genomic_DNA"/>
</dbReference>
<keyword evidence="1" id="KW-0812">Transmembrane</keyword>
<keyword evidence="1" id="KW-0472">Membrane</keyword>